<feature type="non-terminal residue" evidence="2">
    <location>
        <position position="1"/>
    </location>
</feature>
<keyword evidence="2" id="KW-0378">Hydrolase</keyword>
<reference evidence="2 3" key="1">
    <citation type="submission" date="2015-09" db="EMBL/GenBank/DDBJ databases">
        <title>Draft genome sequence of Kouleothrix aurantiaca JCM 19913.</title>
        <authorList>
            <person name="Hemp J."/>
        </authorList>
    </citation>
    <scope>NUCLEOTIDE SEQUENCE [LARGE SCALE GENOMIC DNA]</scope>
    <source>
        <strain evidence="2 3">COM-B</strain>
    </source>
</reference>
<sequence>LLHGTDLRDLPLAVLRRQIGMVTQEVQLFHASVRDHLTLFDPAISDERIMAALAELELLPWLGRLPGGLDAELAPGGGGLSAGEAQLLAFARVFLQNPALVILDEASSRLDPATEQLIAHATARLLHGRTAIVIAHRLATVEQVDQILLLDGGRVAEFGPRAALAADPASRFAH</sequence>
<name>A0A0P9CKM9_9CHLR</name>
<proteinExistence type="predicted"/>
<dbReference type="EMBL" id="LJCR01003677">
    <property type="protein sequence ID" value="KPV45922.1"/>
    <property type="molecule type" value="Genomic_DNA"/>
</dbReference>
<dbReference type="PANTHER" id="PTHR43394:SF1">
    <property type="entry name" value="ATP-BINDING CASSETTE SUB-FAMILY B MEMBER 10, MITOCHONDRIAL"/>
    <property type="match status" value="1"/>
</dbReference>
<dbReference type="GO" id="GO:0005524">
    <property type="term" value="F:ATP binding"/>
    <property type="evidence" value="ECO:0007669"/>
    <property type="project" value="InterPro"/>
</dbReference>
<feature type="domain" description="ABC transporter" evidence="1">
    <location>
        <begin position="3"/>
        <end position="107"/>
    </location>
</feature>
<evidence type="ECO:0000313" key="2">
    <source>
        <dbReference type="EMBL" id="KPV45922.1"/>
    </source>
</evidence>
<dbReference type="InterPro" id="IPR027417">
    <property type="entry name" value="P-loop_NTPase"/>
</dbReference>
<dbReference type="InterPro" id="IPR003439">
    <property type="entry name" value="ABC_transporter-like_ATP-bd"/>
</dbReference>
<evidence type="ECO:0000259" key="1">
    <source>
        <dbReference type="Pfam" id="PF00005"/>
    </source>
</evidence>
<dbReference type="AlphaFoldDB" id="A0A0P9CKM9"/>
<dbReference type="GO" id="GO:0016887">
    <property type="term" value="F:ATP hydrolysis activity"/>
    <property type="evidence" value="ECO:0007669"/>
    <property type="project" value="InterPro"/>
</dbReference>
<dbReference type="Proteomes" id="UP000050509">
    <property type="component" value="Unassembled WGS sequence"/>
</dbReference>
<keyword evidence="2" id="KW-0347">Helicase</keyword>
<protein>
    <submittedName>
        <fullName evidence="2">Helicase</fullName>
    </submittedName>
</protein>
<dbReference type="Gene3D" id="3.40.50.300">
    <property type="entry name" value="P-loop containing nucleotide triphosphate hydrolases"/>
    <property type="match status" value="1"/>
</dbReference>
<organism evidence="2 3">
    <name type="scientific">Kouleothrix aurantiaca</name>
    <dbReference type="NCBI Taxonomy" id="186479"/>
    <lineage>
        <taxon>Bacteria</taxon>
        <taxon>Bacillati</taxon>
        <taxon>Chloroflexota</taxon>
        <taxon>Chloroflexia</taxon>
        <taxon>Chloroflexales</taxon>
        <taxon>Roseiflexineae</taxon>
        <taxon>Roseiflexaceae</taxon>
        <taxon>Kouleothrix</taxon>
    </lineage>
</organism>
<feature type="non-terminal residue" evidence="2">
    <location>
        <position position="174"/>
    </location>
</feature>
<keyword evidence="2" id="KW-0547">Nucleotide-binding</keyword>
<accession>A0A0P9CKM9</accession>
<dbReference type="GO" id="GO:0004386">
    <property type="term" value="F:helicase activity"/>
    <property type="evidence" value="ECO:0007669"/>
    <property type="project" value="UniProtKB-KW"/>
</dbReference>
<dbReference type="GO" id="GO:0015421">
    <property type="term" value="F:ABC-type oligopeptide transporter activity"/>
    <property type="evidence" value="ECO:0007669"/>
    <property type="project" value="TreeGrafter"/>
</dbReference>
<dbReference type="InterPro" id="IPR039421">
    <property type="entry name" value="Type_1_exporter"/>
</dbReference>
<dbReference type="SUPFAM" id="SSF52540">
    <property type="entry name" value="P-loop containing nucleoside triphosphate hydrolases"/>
    <property type="match status" value="1"/>
</dbReference>
<evidence type="ECO:0000313" key="3">
    <source>
        <dbReference type="Proteomes" id="UP000050509"/>
    </source>
</evidence>
<gene>
    <name evidence="2" type="ORF">SE17_43875</name>
</gene>
<comment type="caution">
    <text evidence="2">The sequence shown here is derived from an EMBL/GenBank/DDBJ whole genome shotgun (WGS) entry which is preliminary data.</text>
</comment>
<keyword evidence="3" id="KW-1185">Reference proteome</keyword>
<dbReference type="PANTHER" id="PTHR43394">
    <property type="entry name" value="ATP-DEPENDENT PERMEASE MDL1, MITOCHONDRIAL"/>
    <property type="match status" value="1"/>
</dbReference>
<dbReference type="Pfam" id="PF00005">
    <property type="entry name" value="ABC_tran"/>
    <property type="match status" value="1"/>
</dbReference>
<keyword evidence="2" id="KW-0067">ATP-binding</keyword>